<gene>
    <name evidence="3" type="ORF">O6P32_07925</name>
</gene>
<dbReference type="RefSeq" id="WP_269877821.1">
    <property type="nucleotide sequence ID" value="NZ_JAPZVM010000005.1"/>
</dbReference>
<feature type="transmembrane region" description="Helical" evidence="1">
    <location>
        <begin position="43"/>
        <end position="62"/>
    </location>
</feature>
<dbReference type="Proteomes" id="UP001141933">
    <property type="component" value="Unassembled WGS sequence"/>
</dbReference>
<proteinExistence type="predicted"/>
<keyword evidence="3" id="KW-0808">Transferase</keyword>
<dbReference type="PROSITE" id="PS51257">
    <property type="entry name" value="PROKAR_LIPOPROTEIN"/>
    <property type="match status" value="1"/>
</dbReference>
<keyword evidence="1" id="KW-0472">Membrane</keyword>
<accession>A0ABT4PHY4</accession>
<evidence type="ECO:0000313" key="4">
    <source>
        <dbReference type="Proteomes" id="UP001141933"/>
    </source>
</evidence>
<dbReference type="InterPro" id="IPR050640">
    <property type="entry name" value="Bact_2-comp_sensor_kinase"/>
</dbReference>
<evidence type="ECO:0000259" key="2">
    <source>
        <dbReference type="Pfam" id="PF06580"/>
    </source>
</evidence>
<keyword evidence="3" id="KW-0418">Kinase</keyword>
<keyword evidence="4" id="KW-1185">Reference proteome</keyword>
<keyword evidence="1" id="KW-1133">Transmembrane helix</keyword>
<dbReference type="GO" id="GO:0016301">
    <property type="term" value="F:kinase activity"/>
    <property type="evidence" value="ECO:0007669"/>
    <property type="project" value="UniProtKB-KW"/>
</dbReference>
<sequence>MKDKKNRFAFLWNIFLFSALGCFSLFFLVHYTDIPVHHQEKLMTAEVFASAIILFNGIGLSLKYIDNWLIRTYPSFIRDRKLLILFFIVSAFFLLVTNYFLMVTIKWLTGSPHPFIVAAKGMRLLSIVFLVELFITGQMMVSQFYKNIVEMYRRTKDLEESAIKTRYMALQSQLNPHFLFNSLNTLVAEIEYAPQKAVEFTRNLSDIYRYILSCQNKQLVSIGEELDFIRKFIFLHQVRLGDCLELENELPLDVYECSIPPLTLQLLVENVVKHNVISPAKPMVISIYADRIDDTDWLVVSNEIHPKKGVASTGKGLDNLLQRNLLVCQKEIIVENKDNRFIVKVPIVNEYE</sequence>
<feature type="transmembrane region" description="Helical" evidence="1">
    <location>
        <begin position="122"/>
        <end position="145"/>
    </location>
</feature>
<evidence type="ECO:0000313" key="3">
    <source>
        <dbReference type="EMBL" id="MCZ8372633.1"/>
    </source>
</evidence>
<dbReference type="Pfam" id="PF06580">
    <property type="entry name" value="His_kinase"/>
    <property type="match status" value="1"/>
</dbReference>
<organism evidence="3 4">
    <name type="scientific">Phocaeicola acetigenes</name>
    <dbReference type="NCBI Taxonomy" id="3016083"/>
    <lineage>
        <taxon>Bacteria</taxon>
        <taxon>Pseudomonadati</taxon>
        <taxon>Bacteroidota</taxon>
        <taxon>Bacteroidia</taxon>
        <taxon>Bacteroidales</taxon>
        <taxon>Bacteroidaceae</taxon>
        <taxon>Phocaeicola</taxon>
    </lineage>
</organism>
<feature type="transmembrane region" description="Helical" evidence="1">
    <location>
        <begin position="82"/>
        <end position="102"/>
    </location>
</feature>
<dbReference type="PANTHER" id="PTHR34220">
    <property type="entry name" value="SENSOR HISTIDINE KINASE YPDA"/>
    <property type="match status" value="1"/>
</dbReference>
<dbReference type="PANTHER" id="PTHR34220:SF7">
    <property type="entry name" value="SENSOR HISTIDINE KINASE YPDA"/>
    <property type="match status" value="1"/>
</dbReference>
<dbReference type="InterPro" id="IPR010559">
    <property type="entry name" value="Sig_transdc_His_kin_internal"/>
</dbReference>
<reference evidence="3" key="1">
    <citation type="submission" date="2022-12" db="EMBL/GenBank/DDBJ databases">
        <title>Phocaeicola acetigenes sp. nov., isolated feces from a healthy human.</title>
        <authorList>
            <person name="Do H."/>
            <person name="Ha Y.B."/>
            <person name="Kim J.-S."/>
            <person name="Suh M.K."/>
            <person name="Kim H.S."/>
            <person name="Lee J.-S."/>
        </authorList>
    </citation>
    <scope>NUCLEOTIDE SEQUENCE</scope>
    <source>
        <strain evidence="3">KGMB11183</strain>
    </source>
</reference>
<evidence type="ECO:0000256" key="1">
    <source>
        <dbReference type="SAM" id="Phobius"/>
    </source>
</evidence>
<keyword evidence="1" id="KW-0812">Transmembrane</keyword>
<protein>
    <submittedName>
        <fullName evidence="3">Histidine kinase</fullName>
    </submittedName>
</protein>
<feature type="transmembrane region" description="Helical" evidence="1">
    <location>
        <begin position="12"/>
        <end position="31"/>
    </location>
</feature>
<dbReference type="EMBL" id="JAPZVM010000005">
    <property type="protein sequence ID" value="MCZ8372633.1"/>
    <property type="molecule type" value="Genomic_DNA"/>
</dbReference>
<comment type="caution">
    <text evidence="3">The sequence shown here is derived from an EMBL/GenBank/DDBJ whole genome shotgun (WGS) entry which is preliminary data.</text>
</comment>
<name>A0ABT4PHY4_9BACT</name>
<feature type="domain" description="Signal transduction histidine kinase internal region" evidence="2">
    <location>
        <begin position="166"/>
        <end position="242"/>
    </location>
</feature>